<keyword evidence="10 13" id="KW-0675">Receptor</keyword>
<feature type="transmembrane region" description="Helical" evidence="14">
    <location>
        <begin position="24"/>
        <end position="46"/>
    </location>
</feature>
<feature type="transmembrane region" description="Helical" evidence="14">
    <location>
        <begin position="272"/>
        <end position="291"/>
    </location>
</feature>
<accession>A0A8C5QJW7</accession>
<dbReference type="FunFam" id="1.20.1070.10:FF:000001">
    <property type="entry name" value="Olfactory receptor"/>
    <property type="match status" value="1"/>
</dbReference>
<feature type="transmembrane region" description="Helical" evidence="14">
    <location>
        <begin position="195"/>
        <end position="219"/>
    </location>
</feature>
<dbReference type="InterPro" id="IPR000725">
    <property type="entry name" value="Olfact_rcpt"/>
</dbReference>
<evidence type="ECO:0000256" key="11">
    <source>
        <dbReference type="ARBA" id="ARBA00023180"/>
    </source>
</evidence>
<dbReference type="AlphaFoldDB" id="A0A8C5QJW7"/>
<evidence type="ECO:0000256" key="14">
    <source>
        <dbReference type="RuleBase" id="RU363047"/>
    </source>
</evidence>
<evidence type="ECO:0000256" key="3">
    <source>
        <dbReference type="ARBA" id="ARBA00022606"/>
    </source>
</evidence>
<keyword evidence="6 14" id="KW-1133">Transmembrane helix</keyword>
<comment type="similarity">
    <text evidence="13">Belongs to the G-protein coupled receptor 1 family.</text>
</comment>
<dbReference type="Pfam" id="PF13853">
    <property type="entry name" value="7tm_4"/>
    <property type="match status" value="1"/>
</dbReference>
<keyword evidence="17" id="KW-1185">Reference proteome</keyword>
<dbReference type="SUPFAM" id="SSF81321">
    <property type="entry name" value="Family A G protein-coupled receptor-like"/>
    <property type="match status" value="1"/>
</dbReference>
<dbReference type="GeneTree" id="ENSGT01150000286948"/>
<feature type="transmembrane region" description="Helical" evidence="14">
    <location>
        <begin position="96"/>
        <end position="118"/>
    </location>
</feature>
<evidence type="ECO:0000256" key="6">
    <source>
        <dbReference type="ARBA" id="ARBA00022989"/>
    </source>
</evidence>
<keyword evidence="7 13" id="KW-0297">G-protein coupled receptor</keyword>
<evidence type="ECO:0000256" key="1">
    <source>
        <dbReference type="ARBA" id="ARBA00004651"/>
    </source>
</evidence>
<name>A0A8C5QJW7_9ANUR</name>
<evidence type="ECO:0000256" key="9">
    <source>
        <dbReference type="ARBA" id="ARBA00023157"/>
    </source>
</evidence>
<organism evidence="16 17">
    <name type="scientific">Leptobrachium leishanense</name>
    <name type="common">Leishan spiny toad</name>
    <dbReference type="NCBI Taxonomy" id="445787"/>
    <lineage>
        <taxon>Eukaryota</taxon>
        <taxon>Metazoa</taxon>
        <taxon>Chordata</taxon>
        <taxon>Craniata</taxon>
        <taxon>Vertebrata</taxon>
        <taxon>Euteleostomi</taxon>
        <taxon>Amphibia</taxon>
        <taxon>Batrachia</taxon>
        <taxon>Anura</taxon>
        <taxon>Pelobatoidea</taxon>
        <taxon>Megophryidae</taxon>
        <taxon>Leptobrachium</taxon>
    </lineage>
</organism>
<comment type="subcellular location">
    <subcellularLocation>
        <location evidence="1 14">Cell membrane</location>
        <topology evidence="1 14">Multi-pass membrane protein</topology>
    </subcellularLocation>
</comment>
<keyword evidence="4 13" id="KW-0812">Transmembrane</keyword>
<feature type="transmembrane region" description="Helical" evidence="14">
    <location>
        <begin position="58"/>
        <end position="76"/>
    </location>
</feature>
<dbReference type="InterPro" id="IPR017452">
    <property type="entry name" value="GPCR_Rhodpsn_7TM"/>
</dbReference>
<protein>
    <recommendedName>
        <fullName evidence="14">Olfactory receptor</fullName>
    </recommendedName>
</protein>
<evidence type="ECO:0000259" key="15">
    <source>
        <dbReference type="PROSITE" id="PS50262"/>
    </source>
</evidence>
<keyword evidence="9" id="KW-1015">Disulfide bond</keyword>
<reference evidence="16" key="1">
    <citation type="submission" date="2025-08" db="UniProtKB">
        <authorList>
            <consortium name="Ensembl"/>
        </authorList>
    </citation>
    <scope>IDENTIFICATION</scope>
</reference>
<dbReference type="PROSITE" id="PS50262">
    <property type="entry name" value="G_PROTEIN_RECEP_F1_2"/>
    <property type="match status" value="1"/>
</dbReference>
<evidence type="ECO:0000256" key="7">
    <source>
        <dbReference type="ARBA" id="ARBA00023040"/>
    </source>
</evidence>
<dbReference type="InterPro" id="IPR000276">
    <property type="entry name" value="GPCR_Rhodpsn"/>
</dbReference>
<reference evidence="16" key="2">
    <citation type="submission" date="2025-09" db="UniProtKB">
        <authorList>
            <consortium name="Ensembl"/>
        </authorList>
    </citation>
    <scope>IDENTIFICATION</scope>
</reference>
<dbReference type="Proteomes" id="UP000694569">
    <property type="component" value="Unplaced"/>
</dbReference>
<evidence type="ECO:0000313" key="17">
    <source>
        <dbReference type="Proteomes" id="UP000694569"/>
    </source>
</evidence>
<keyword evidence="5 14" id="KW-0552">Olfaction</keyword>
<evidence type="ECO:0000313" key="16">
    <source>
        <dbReference type="Ensembl" id="ENSLLEP00000039278.1"/>
    </source>
</evidence>
<dbReference type="PRINTS" id="PR00245">
    <property type="entry name" value="OLFACTORYR"/>
</dbReference>
<keyword evidence="8 14" id="KW-0472">Membrane</keyword>
<dbReference type="OrthoDB" id="9444602at2759"/>
<keyword evidence="12 13" id="KW-0807">Transducer</keyword>
<dbReference type="Ensembl" id="ENSLLET00000040839.1">
    <property type="protein sequence ID" value="ENSLLEP00000039278.1"/>
    <property type="gene ID" value="ENSLLEG00000024886.1"/>
</dbReference>
<dbReference type="GO" id="GO:0005886">
    <property type="term" value="C:plasma membrane"/>
    <property type="evidence" value="ECO:0007669"/>
    <property type="project" value="UniProtKB-SubCell"/>
</dbReference>
<evidence type="ECO:0000256" key="4">
    <source>
        <dbReference type="ARBA" id="ARBA00022692"/>
    </source>
</evidence>
<dbReference type="CDD" id="cd13954">
    <property type="entry name" value="7tmA_OR"/>
    <property type="match status" value="1"/>
</dbReference>
<dbReference type="PROSITE" id="PS00237">
    <property type="entry name" value="G_PROTEIN_RECEP_F1_1"/>
    <property type="match status" value="1"/>
</dbReference>
<evidence type="ECO:0000256" key="2">
    <source>
        <dbReference type="ARBA" id="ARBA00022475"/>
    </source>
</evidence>
<dbReference type="InterPro" id="IPR050939">
    <property type="entry name" value="Olfactory_GPCR1"/>
</dbReference>
<dbReference type="GO" id="GO:0004930">
    <property type="term" value="F:G protein-coupled receptor activity"/>
    <property type="evidence" value="ECO:0007669"/>
    <property type="project" value="UniProtKB-KW"/>
</dbReference>
<dbReference type="Gene3D" id="1.20.1070.10">
    <property type="entry name" value="Rhodopsin 7-helix transmembrane proteins"/>
    <property type="match status" value="1"/>
</dbReference>
<evidence type="ECO:0000256" key="8">
    <source>
        <dbReference type="ARBA" id="ARBA00023136"/>
    </source>
</evidence>
<keyword evidence="3 14" id="KW-0716">Sensory transduction</keyword>
<proteinExistence type="inferred from homology"/>
<evidence type="ECO:0000256" key="5">
    <source>
        <dbReference type="ARBA" id="ARBA00022725"/>
    </source>
</evidence>
<keyword evidence="2 14" id="KW-1003">Cell membrane</keyword>
<feature type="domain" description="G-protein coupled receptors family 1 profile" evidence="15">
    <location>
        <begin position="39"/>
        <end position="289"/>
    </location>
</feature>
<dbReference type="GO" id="GO:0004984">
    <property type="term" value="F:olfactory receptor activity"/>
    <property type="evidence" value="ECO:0007669"/>
    <property type="project" value="InterPro"/>
</dbReference>
<feature type="transmembrane region" description="Helical" evidence="14">
    <location>
        <begin position="240"/>
        <end position="260"/>
    </location>
</feature>
<feature type="transmembrane region" description="Helical" evidence="14">
    <location>
        <begin position="138"/>
        <end position="159"/>
    </location>
</feature>
<evidence type="ECO:0000256" key="12">
    <source>
        <dbReference type="ARBA" id="ARBA00023224"/>
    </source>
</evidence>
<sequence>MDNKTSVKEFIILGFSGVQEYQNLLFVIFLMMYLITLTVNISLITIIRYGQQLHKPMYYFLGNLSFLELGYISVTVPKIMVDIPRKIKSISFPGCFTQLFFFTFFGATETILLAVMSFDRFLAVCYPLHYTSIMSQKVCFILAAASWVLGFLTTSFPIIKISELHFCSANIINHFFCESAPLLQLSCSDTYFKELNVIVCASSVILSSILLTMTSYIYILKTILRIPSTSSGRSKAFSTCASHLIVVILFFGPGIIIYVTALPRTSMGVNKWLSLLYTQLTPLLNPFVYCLRNKDVKRRGLYCRIMISTFRMFHIDSV</sequence>
<dbReference type="PANTHER" id="PTHR24242:SF359">
    <property type="entry name" value="ODORANT RECEPTOR-RELATED"/>
    <property type="match status" value="1"/>
</dbReference>
<evidence type="ECO:0000256" key="13">
    <source>
        <dbReference type="RuleBase" id="RU000688"/>
    </source>
</evidence>
<dbReference type="PRINTS" id="PR00237">
    <property type="entry name" value="GPCRRHODOPSN"/>
</dbReference>
<evidence type="ECO:0000256" key="10">
    <source>
        <dbReference type="ARBA" id="ARBA00023170"/>
    </source>
</evidence>
<dbReference type="PANTHER" id="PTHR24242">
    <property type="entry name" value="G-PROTEIN COUPLED RECEPTOR"/>
    <property type="match status" value="1"/>
</dbReference>
<keyword evidence="11" id="KW-0325">Glycoprotein</keyword>